<evidence type="ECO:0000313" key="8">
    <source>
        <dbReference type="Proteomes" id="UP001165667"/>
    </source>
</evidence>
<evidence type="ECO:0000256" key="5">
    <source>
        <dbReference type="SAM" id="Phobius"/>
    </source>
</evidence>
<dbReference type="AlphaFoldDB" id="A0AA42CQ43"/>
<dbReference type="InterPro" id="IPR012340">
    <property type="entry name" value="NA-bd_OB-fold"/>
</dbReference>
<dbReference type="Pfam" id="PF01957">
    <property type="entry name" value="NfeD"/>
    <property type="match status" value="1"/>
</dbReference>
<sequence length="143" mass="14992">MSALALGIGASWCWIIAGLGLAIGEVIAPGIFLIWLGLACLATGLVVAATAPSWPVQVIVFALLAPVAALLGRRLMRNPPPTLNRRGHDLVGREVVLDTPIHNGVGRLPQGDTSWRLVGPDLAAGTRVRIVRMDGVTLVVEPV</sequence>
<dbReference type="EMBL" id="JAMOIM010000020">
    <property type="protein sequence ID" value="MCW6511072.1"/>
    <property type="molecule type" value="Genomic_DNA"/>
</dbReference>
<evidence type="ECO:0000256" key="1">
    <source>
        <dbReference type="ARBA" id="ARBA00004141"/>
    </source>
</evidence>
<feature type="transmembrane region" description="Helical" evidence="5">
    <location>
        <begin position="56"/>
        <end position="76"/>
    </location>
</feature>
<evidence type="ECO:0000256" key="4">
    <source>
        <dbReference type="ARBA" id="ARBA00023136"/>
    </source>
</evidence>
<organism evidence="7 8">
    <name type="scientific">Lichenifustis flavocetrariae</name>
    <dbReference type="NCBI Taxonomy" id="2949735"/>
    <lineage>
        <taxon>Bacteria</taxon>
        <taxon>Pseudomonadati</taxon>
        <taxon>Pseudomonadota</taxon>
        <taxon>Alphaproteobacteria</taxon>
        <taxon>Hyphomicrobiales</taxon>
        <taxon>Lichenihabitantaceae</taxon>
        <taxon>Lichenifustis</taxon>
    </lineage>
</organism>
<dbReference type="PANTHER" id="PTHR33507:SF3">
    <property type="entry name" value="INNER MEMBRANE PROTEIN YBBJ"/>
    <property type="match status" value="1"/>
</dbReference>
<keyword evidence="3 5" id="KW-1133">Transmembrane helix</keyword>
<dbReference type="GO" id="GO:0005886">
    <property type="term" value="C:plasma membrane"/>
    <property type="evidence" value="ECO:0007669"/>
    <property type="project" value="TreeGrafter"/>
</dbReference>
<evidence type="ECO:0000259" key="6">
    <source>
        <dbReference type="Pfam" id="PF01957"/>
    </source>
</evidence>
<feature type="domain" description="NfeD-like C-terminal" evidence="6">
    <location>
        <begin position="88"/>
        <end position="142"/>
    </location>
</feature>
<evidence type="ECO:0000256" key="2">
    <source>
        <dbReference type="ARBA" id="ARBA00022692"/>
    </source>
</evidence>
<evidence type="ECO:0000313" key="7">
    <source>
        <dbReference type="EMBL" id="MCW6511072.1"/>
    </source>
</evidence>
<dbReference type="RefSeq" id="WP_282587445.1">
    <property type="nucleotide sequence ID" value="NZ_JAMOIM010000020.1"/>
</dbReference>
<feature type="transmembrane region" description="Helical" evidence="5">
    <location>
        <begin position="6"/>
        <end position="24"/>
    </location>
</feature>
<comment type="caution">
    <text evidence="7">The sequence shown here is derived from an EMBL/GenBank/DDBJ whole genome shotgun (WGS) entry which is preliminary data.</text>
</comment>
<gene>
    <name evidence="7" type="ORF">M8523_23985</name>
</gene>
<name>A0AA42CQ43_9HYPH</name>
<keyword evidence="2 5" id="KW-0812">Transmembrane</keyword>
<evidence type="ECO:0000256" key="3">
    <source>
        <dbReference type="ARBA" id="ARBA00022989"/>
    </source>
</evidence>
<dbReference type="InterPro" id="IPR002810">
    <property type="entry name" value="NfeD-like_C"/>
</dbReference>
<dbReference type="PANTHER" id="PTHR33507">
    <property type="entry name" value="INNER MEMBRANE PROTEIN YBBJ"/>
    <property type="match status" value="1"/>
</dbReference>
<keyword evidence="8" id="KW-1185">Reference proteome</keyword>
<accession>A0AA42CQ43</accession>
<feature type="transmembrane region" description="Helical" evidence="5">
    <location>
        <begin position="31"/>
        <end position="50"/>
    </location>
</feature>
<dbReference type="Gene3D" id="2.40.50.140">
    <property type="entry name" value="Nucleic acid-binding proteins"/>
    <property type="match status" value="1"/>
</dbReference>
<keyword evidence="4 5" id="KW-0472">Membrane</keyword>
<reference evidence="7" key="1">
    <citation type="submission" date="2022-05" db="EMBL/GenBank/DDBJ databases">
        <authorList>
            <person name="Pankratov T."/>
        </authorList>
    </citation>
    <scope>NUCLEOTIDE SEQUENCE</scope>
    <source>
        <strain evidence="7">BP6-180914</strain>
    </source>
</reference>
<comment type="subcellular location">
    <subcellularLocation>
        <location evidence="1">Membrane</location>
        <topology evidence="1">Multi-pass membrane protein</topology>
    </subcellularLocation>
</comment>
<protein>
    <submittedName>
        <fullName evidence="7">NfeD family protein</fullName>
    </submittedName>
</protein>
<proteinExistence type="predicted"/>
<dbReference type="Proteomes" id="UP001165667">
    <property type="component" value="Unassembled WGS sequence"/>
</dbReference>
<dbReference type="InterPro" id="IPR052165">
    <property type="entry name" value="Membrane_assoc_protease"/>
</dbReference>